<sequence length="761" mass="86340">MEIALYILFIAMQILVGCYGAYQFTPMGGFNTDNQVLKYTLPIARAGGRLVTFNCALLLITACKYLWTMTRTYIAPIIPISFPIDNIMPKYHKTVAYWIIVMGCLTHTIPQIINYSTKSIVLENNFRAWTFGKDGFATTQLLMTGTLLAIIFSTFYVTTLPFFRKTGVGFRWFWFFHMGGVATAYPLLILHGTCKGSPIFLYVQLLPLLLYIFDISMRRSKTKTTKVLEWTCHDEDNGEHITELVIECPSNFNYTPGQYAELKFSPISTTEWHPFTIASAPSDDDLDIIFYIKSTGRWTEALYNYALAFDLNKAIKETEISIRGPHGAPAMNYFEYKHIIVIGSGIGVTPLMSIWKYLIQKGTSTTLGKKSLEGSTLTGDDTSYSTYDEDNNEELNEHTLLEQEQSEQQHQQKTMLRKISIKIERVLESVTISMFLLLFFVMGETIAIVMQMFTFSDGANLFGSFMSIIALIVHGCNVIVSTIVVGPYLYIRLFKFWLEVCIIVVDSFALWISLIGYMYPNSYSQRANNTTYFYLFGVVVVLHAIRIFHIFYTTLKPPKDNNTNNNNNNNSFDSGSNQMCSIQGILINKYYSGMRFAAKSLMPPLGSKLFSMEFYGTREKPELKDVSGREEEIITDLMGKSEFVRISSFNSLTEIQNQNNNRGGSFTKQEDYLSFKCGRPDWRHIFLKAMAKAHAQTNNDKNSGSKVSRGESVGVFFCGSPAITADLQTMAKEVTAQHQFTKKHLDGKACKCKLIVHSENF</sequence>
<keyword evidence="2" id="KW-0472">Membrane</keyword>
<dbReference type="InParanoid" id="A0A1E7F3Y2"/>
<feature type="transmembrane region" description="Helical" evidence="2">
    <location>
        <begin position="426"/>
        <end position="453"/>
    </location>
</feature>
<evidence type="ECO:0000256" key="1">
    <source>
        <dbReference type="ARBA" id="ARBA00023002"/>
    </source>
</evidence>
<dbReference type="InterPro" id="IPR050369">
    <property type="entry name" value="RBOH/FRE"/>
</dbReference>
<dbReference type="EMBL" id="KV784364">
    <property type="protein sequence ID" value="OEU12891.1"/>
    <property type="molecule type" value="Genomic_DNA"/>
</dbReference>
<keyword evidence="2" id="KW-0812">Transmembrane</keyword>
<dbReference type="PANTHER" id="PTHR11972">
    <property type="entry name" value="NADPH OXIDASE"/>
    <property type="match status" value="1"/>
</dbReference>
<keyword evidence="2" id="KW-1133">Transmembrane helix</keyword>
<proteinExistence type="predicted"/>
<accession>A0A1E7F3Y2</accession>
<dbReference type="InterPro" id="IPR017927">
    <property type="entry name" value="FAD-bd_FR_type"/>
</dbReference>
<dbReference type="Gene3D" id="2.40.30.10">
    <property type="entry name" value="Translation factors"/>
    <property type="match status" value="1"/>
</dbReference>
<feature type="transmembrane region" description="Helical" evidence="2">
    <location>
        <begin position="531"/>
        <end position="552"/>
    </location>
</feature>
<dbReference type="InterPro" id="IPR017938">
    <property type="entry name" value="Riboflavin_synthase-like_b-brl"/>
</dbReference>
<evidence type="ECO:0000259" key="3">
    <source>
        <dbReference type="PROSITE" id="PS51384"/>
    </source>
</evidence>
<feature type="domain" description="FAD-binding FR-type" evidence="3">
    <location>
        <begin position="217"/>
        <end position="332"/>
    </location>
</feature>
<dbReference type="CDD" id="cd06186">
    <property type="entry name" value="NOX_Duox_like_FAD_NADP"/>
    <property type="match status" value="1"/>
</dbReference>
<dbReference type="KEGG" id="fcy:FRACYDRAFT_227601"/>
<feature type="transmembrane region" description="Helical" evidence="2">
    <location>
        <begin position="199"/>
        <end position="217"/>
    </location>
</feature>
<feature type="transmembrane region" description="Helical" evidence="2">
    <location>
        <begin position="172"/>
        <end position="193"/>
    </location>
</feature>
<organism evidence="4 5">
    <name type="scientific">Fragilariopsis cylindrus CCMP1102</name>
    <dbReference type="NCBI Taxonomy" id="635003"/>
    <lineage>
        <taxon>Eukaryota</taxon>
        <taxon>Sar</taxon>
        <taxon>Stramenopiles</taxon>
        <taxon>Ochrophyta</taxon>
        <taxon>Bacillariophyta</taxon>
        <taxon>Bacillariophyceae</taxon>
        <taxon>Bacillariophycidae</taxon>
        <taxon>Bacillariales</taxon>
        <taxon>Bacillariaceae</taxon>
        <taxon>Fragilariopsis</taxon>
    </lineage>
</organism>
<dbReference type="GO" id="GO:0005886">
    <property type="term" value="C:plasma membrane"/>
    <property type="evidence" value="ECO:0007669"/>
    <property type="project" value="TreeGrafter"/>
</dbReference>
<name>A0A1E7F3Y2_9STRA</name>
<feature type="transmembrane region" description="Helical" evidence="2">
    <location>
        <begin position="136"/>
        <end position="160"/>
    </location>
</feature>
<feature type="transmembrane region" description="Helical" evidence="2">
    <location>
        <begin position="6"/>
        <end position="25"/>
    </location>
</feature>
<feature type="transmembrane region" description="Helical" evidence="2">
    <location>
        <begin position="46"/>
        <end position="67"/>
    </location>
</feature>
<feature type="transmembrane region" description="Helical" evidence="2">
    <location>
        <begin position="95"/>
        <end position="116"/>
    </location>
</feature>
<keyword evidence="1" id="KW-0560">Oxidoreductase</keyword>
<reference evidence="4 5" key="1">
    <citation type="submission" date="2016-09" db="EMBL/GenBank/DDBJ databases">
        <title>Extensive genetic diversity and differential bi-allelic expression allows diatom success in the polar Southern Ocean.</title>
        <authorList>
            <consortium name="DOE Joint Genome Institute"/>
            <person name="Mock T."/>
            <person name="Otillar R.P."/>
            <person name="Strauss J."/>
            <person name="Dupont C."/>
            <person name="Frickenhaus S."/>
            <person name="Maumus F."/>
            <person name="Mcmullan M."/>
            <person name="Sanges R."/>
            <person name="Schmutz J."/>
            <person name="Toseland A."/>
            <person name="Valas R."/>
            <person name="Veluchamy A."/>
            <person name="Ward B.J."/>
            <person name="Allen A."/>
            <person name="Barry K."/>
            <person name="Falciatore A."/>
            <person name="Ferrante M."/>
            <person name="Fortunato A.E."/>
            <person name="Gloeckner G."/>
            <person name="Gruber A."/>
            <person name="Hipkin R."/>
            <person name="Janech M."/>
            <person name="Kroth P."/>
            <person name="Leese F."/>
            <person name="Lindquist E."/>
            <person name="Lyon B.R."/>
            <person name="Martin J."/>
            <person name="Mayer C."/>
            <person name="Parker M."/>
            <person name="Quesneville H."/>
            <person name="Raymond J."/>
            <person name="Uhlig C."/>
            <person name="Valentin K.U."/>
            <person name="Worden A.Z."/>
            <person name="Armbrust E.V."/>
            <person name="Bowler C."/>
            <person name="Green B."/>
            <person name="Moulton V."/>
            <person name="Van Oosterhout C."/>
            <person name="Grigoriev I."/>
        </authorList>
    </citation>
    <scope>NUCLEOTIDE SEQUENCE [LARGE SCALE GENOMIC DNA]</scope>
    <source>
        <strain evidence="4 5">CCMP1102</strain>
    </source>
</reference>
<protein>
    <submittedName>
        <fullName evidence="4">Putative ferric reductase</fullName>
    </submittedName>
</protein>
<dbReference type="AlphaFoldDB" id="A0A1E7F3Y2"/>
<dbReference type="Proteomes" id="UP000095751">
    <property type="component" value="Unassembled WGS sequence"/>
</dbReference>
<dbReference type="PANTHER" id="PTHR11972:SF153">
    <property type="entry name" value="SUPEROXIDE-GENERATING NADPH OXIDASE HEAVY CHAIN SUBUNIT A"/>
    <property type="match status" value="1"/>
</dbReference>
<evidence type="ECO:0000313" key="4">
    <source>
        <dbReference type="EMBL" id="OEU12891.1"/>
    </source>
</evidence>
<evidence type="ECO:0000313" key="5">
    <source>
        <dbReference type="Proteomes" id="UP000095751"/>
    </source>
</evidence>
<dbReference type="SUPFAM" id="SSF63380">
    <property type="entry name" value="Riboflavin synthase domain-like"/>
    <property type="match status" value="1"/>
</dbReference>
<dbReference type="Pfam" id="PF08022">
    <property type="entry name" value="FAD_binding_8"/>
    <property type="match status" value="1"/>
</dbReference>
<keyword evidence="5" id="KW-1185">Reference proteome</keyword>
<dbReference type="PROSITE" id="PS51384">
    <property type="entry name" value="FAD_FR"/>
    <property type="match status" value="1"/>
</dbReference>
<evidence type="ECO:0000256" key="2">
    <source>
        <dbReference type="SAM" id="Phobius"/>
    </source>
</evidence>
<dbReference type="Gene3D" id="3.40.50.80">
    <property type="entry name" value="Nucleotide-binding domain of ferredoxin-NADP reductase (FNR) module"/>
    <property type="match status" value="2"/>
</dbReference>
<dbReference type="InterPro" id="IPR013121">
    <property type="entry name" value="Fe_red_NAD-bd_6"/>
</dbReference>
<dbReference type="OrthoDB" id="43484at2759"/>
<feature type="transmembrane region" description="Helical" evidence="2">
    <location>
        <begin position="465"/>
        <end position="489"/>
    </location>
</feature>
<feature type="transmembrane region" description="Helical" evidence="2">
    <location>
        <begin position="496"/>
        <end position="519"/>
    </location>
</feature>
<dbReference type="InterPro" id="IPR039261">
    <property type="entry name" value="FNR_nucleotide-bd"/>
</dbReference>
<dbReference type="SUPFAM" id="SSF52343">
    <property type="entry name" value="Ferredoxin reductase-like, C-terminal NADP-linked domain"/>
    <property type="match status" value="1"/>
</dbReference>
<dbReference type="InterPro" id="IPR013112">
    <property type="entry name" value="FAD-bd_8"/>
</dbReference>
<dbReference type="Pfam" id="PF08030">
    <property type="entry name" value="NAD_binding_6"/>
    <property type="match status" value="1"/>
</dbReference>
<dbReference type="GO" id="GO:0016491">
    <property type="term" value="F:oxidoreductase activity"/>
    <property type="evidence" value="ECO:0007669"/>
    <property type="project" value="UniProtKB-KW"/>
</dbReference>
<gene>
    <name evidence="4" type="primary">FeR_2</name>
    <name evidence="4" type="ORF">FRACYDRAFT_227601</name>
</gene>